<feature type="repeat" description="TPR" evidence="3">
    <location>
        <begin position="49"/>
        <end position="82"/>
    </location>
</feature>
<dbReference type="InterPro" id="IPR018704">
    <property type="entry name" value="SecYEG/CpoB_TPR"/>
</dbReference>
<evidence type="ECO:0000256" key="3">
    <source>
        <dbReference type="PROSITE-ProRule" id="PRU00339"/>
    </source>
</evidence>
<keyword evidence="6" id="KW-1185">Reference proteome</keyword>
<evidence type="ECO:0000259" key="4">
    <source>
        <dbReference type="Pfam" id="PF09976"/>
    </source>
</evidence>
<dbReference type="InterPro" id="IPR019734">
    <property type="entry name" value="TPR_rpt"/>
</dbReference>
<reference evidence="5 6" key="1">
    <citation type="journal article" date="2021" name="Int. J. Syst. Evol. Microbiol.">
        <title>Salipiger mangrovisoli sp. nov., isolated from mangrove soil and the proposal for the reclassification of Paraphaeobacter pallidus as Salipiger pallidus comb. nov.</title>
        <authorList>
            <person name="Du J."/>
            <person name="Liu Y."/>
            <person name="Pei T."/>
            <person name="Deng M.R."/>
            <person name="Zhu H."/>
        </authorList>
    </citation>
    <scope>NUCLEOTIDE SEQUENCE [LARGE SCALE GENOMIC DNA]</scope>
    <source>
        <strain evidence="5 6">6D45A</strain>
    </source>
</reference>
<dbReference type="Proteomes" id="UP000607796">
    <property type="component" value="Unassembled WGS sequence"/>
</dbReference>
<dbReference type="Gene3D" id="1.25.40.10">
    <property type="entry name" value="Tetratricopeptide repeat domain"/>
    <property type="match status" value="5"/>
</dbReference>
<protein>
    <submittedName>
        <fullName evidence="5">Tetratricopeptide repeat protein</fullName>
    </submittedName>
</protein>
<dbReference type="SMART" id="SM00028">
    <property type="entry name" value="TPR"/>
    <property type="match status" value="4"/>
</dbReference>
<dbReference type="InterPro" id="IPR011990">
    <property type="entry name" value="TPR-like_helical_dom_sf"/>
</dbReference>
<dbReference type="PANTHER" id="PTHR45586:SF1">
    <property type="entry name" value="LIPOPOLYSACCHARIDE ASSEMBLY PROTEIN B"/>
    <property type="match status" value="1"/>
</dbReference>
<dbReference type="SUPFAM" id="SSF48452">
    <property type="entry name" value="TPR-like"/>
    <property type="match status" value="3"/>
</dbReference>
<gene>
    <name evidence="5" type="ORF">IQ782_26665</name>
</gene>
<dbReference type="Pfam" id="PF14559">
    <property type="entry name" value="TPR_19"/>
    <property type="match status" value="1"/>
</dbReference>
<keyword evidence="2 3" id="KW-0802">TPR repeat</keyword>
<evidence type="ECO:0000313" key="5">
    <source>
        <dbReference type="EMBL" id="MBE9640442.1"/>
    </source>
</evidence>
<dbReference type="PROSITE" id="PS50005">
    <property type="entry name" value="TPR"/>
    <property type="match status" value="1"/>
</dbReference>
<dbReference type="Pfam" id="PF13432">
    <property type="entry name" value="TPR_16"/>
    <property type="match status" value="2"/>
</dbReference>
<dbReference type="PANTHER" id="PTHR45586">
    <property type="entry name" value="TPR REPEAT-CONTAINING PROTEIN PA4667"/>
    <property type="match status" value="1"/>
</dbReference>
<evidence type="ECO:0000256" key="1">
    <source>
        <dbReference type="ARBA" id="ARBA00022737"/>
    </source>
</evidence>
<dbReference type="EMBL" id="JADFFK010000033">
    <property type="protein sequence ID" value="MBE9640442.1"/>
    <property type="molecule type" value="Genomic_DNA"/>
</dbReference>
<proteinExistence type="predicted"/>
<evidence type="ECO:0000256" key="2">
    <source>
        <dbReference type="ARBA" id="ARBA00022803"/>
    </source>
</evidence>
<sequence>MLELRNVFDNDGMHLEARRLYARLLLEHGRAQEAYGQYLRLVEQYPDLVDVRRQLAELAVDAGNWEEARRHGEAAIALDPEHPAHRALKALLDYQAARQAGDDVTAGEAAERARALLDDHPDLDVALRVLVDWHGSGPEPARALPHLERLLALHPDSLGLQMARVQMLFTLDRQDELGQQLHAMHAQFPENPEVVAMVIRWHLLRDDMAGAEAFLRMRAGADDADPERHLEVVELLRRSGGPAAAQAELERLAAANEATDRARIYALRAAQLRFDAGQRHPAMEAVADVVAHAQEDDLANEARISLARMYSAEGDVPAAQALVDDVLASDETNVEGLILRAAWQIRADAFGPAITDLRLALDQAPRRTDILRLLAEAQKMLGNIELAEQRLAQAVEISNSAPREALAYARFQIERGAHEAAMRVLTEALRTSGDLQVATLLAQTLLVTGDTVAAGDLLERLAQSGQPEAEKLARAMQAELLLRENRVDESLALVAAEAAQAEDGQGAAELSTEVQLLRILMSAGRFEQASDKLAQMREAFPEATFLRLLEANLKAIEGKNEEAVTIYRALLEDAPDEVIPVQRLHALLTELGRRDEAAETLAATLERHPEARSLRVLHALDLEHDGQAEAAIEIYQALYAEEPGDIVIANNLASMLSTHSDEAADLERAYMIAQRLNGSQVPAYLDTLGWVQLRKGEVDSAVLNLQAAARGLPRVASIAFNLALAYAEAGRTAEARAELARGFELAGDDQAVPQFARAQALRDELGG</sequence>
<dbReference type="Pfam" id="PF09976">
    <property type="entry name" value="TPR_21"/>
    <property type="match status" value="1"/>
</dbReference>
<keyword evidence="1" id="KW-0677">Repeat</keyword>
<name>A0ABR9XAH9_9RHOB</name>
<feature type="domain" description="Ancillary SecYEG translocon subunit/Cell division coordinator CpoB TPR" evidence="4">
    <location>
        <begin position="239"/>
        <end position="326"/>
    </location>
</feature>
<dbReference type="InterPro" id="IPR051012">
    <property type="entry name" value="CellSynth/LPSAsmb/PSIAsmb"/>
</dbReference>
<comment type="caution">
    <text evidence="5">The sequence shown here is derived from an EMBL/GenBank/DDBJ whole genome shotgun (WGS) entry which is preliminary data.</text>
</comment>
<accession>A0ABR9XAH9</accession>
<evidence type="ECO:0000313" key="6">
    <source>
        <dbReference type="Proteomes" id="UP000607796"/>
    </source>
</evidence>
<organism evidence="5 6">
    <name type="scientific">Salipiger mangrovisoli</name>
    <dbReference type="NCBI Taxonomy" id="2865933"/>
    <lineage>
        <taxon>Bacteria</taxon>
        <taxon>Pseudomonadati</taxon>
        <taxon>Pseudomonadota</taxon>
        <taxon>Alphaproteobacteria</taxon>
        <taxon>Rhodobacterales</taxon>
        <taxon>Roseobacteraceae</taxon>
        <taxon>Salipiger</taxon>
    </lineage>
</organism>